<comment type="caution">
    <text evidence="1">The sequence shown here is derived from an EMBL/GenBank/DDBJ whole genome shotgun (WGS) entry which is preliminary data.</text>
</comment>
<dbReference type="Proteomes" id="UP000037247">
    <property type="component" value="Unassembled WGS sequence"/>
</dbReference>
<keyword evidence="2" id="KW-1185">Reference proteome</keyword>
<name>A0ABR5IDX8_9ACTN</name>
<protein>
    <submittedName>
        <fullName evidence="1">Uncharacterized protein</fullName>
    </submittedName>
</protein>
<accession>A0ABR5IDX8</accession>
<sequence length="63" mass="7138">MERGSQQKSPEMVFTIVRAPIPTGLHTIGCASPTAWKDHAHRQDRTVQLRESRVRQAHIFDAS</sequence>
<reference evidence="1 2" key="1">
    <citation type="submission" date="2015-05" db="EMBL/GenBank/DDBJ databases">
        <title>Draft genome sequence of the bacterium Gordonia jacobaea a new member of the Gordonia genus.</title>
        <authorList>
            <person name="Jimenez-Galisteo G."/>
            <person name="Dominguez A."/>
            <person name="Munoz E."/>
            <person name="Vinas M."/>
        </authorList>
    </citation>
    <scope>NUCLEOTIDE SEQUENCE [LARGE SCALE GENOMIC DNA]</scope>
    <source>
        <strain evidence="2">mv1</strain>
    </source>
</reference>
<evidence type="ECO:0000313" key="1">
    <source>
        <dbReference type="EMBL" id="KNA91794.1"/>
    </source>
</evidence>
<evidence type="ECO:0000313" key="2">
    <source>
        <dbReference type="Proteomes" id="UP000037247"/>
    </source>
</evidence>
<dbReference type="EMBL" id="LDTZ01000015">
    <property type="protein sequence ID" value="KNA91794.1"/>
    <property type="molecule type" value="Genomic_DNA"/>
</dbReference>
<proteinExistence type="predicted"/>
<gene>
    <name evidence="1" type="ORF">ABW18_06080</name>
</gene>
<organism evidence="1 2">
    <name type="scientific">Gordonia jacobaea</name>
    <dbReference type="NCBI Taxonomy" id="122202"/>
    <lineage>
        <taxon>Bacteria</taxon>
        <taxon>Bacillati</taxon>
        <taxon>Actinomycetota</taxon>
        <taxon>Actinomycetes</taxon>
        <taxon>Mycobacteriales</taxon>
        <taxon>Gordoniaceae</taxon>
        <taxon>Gordonia</taxon>
    </lineage>
</organism>